<evidence type="ECO:0000313" key="1">
    <source>
        <dbReference type="EMBL" id="KAI4578095.1"/>
    </source>
</evidence>
<dbReference type="Proteomes" id="UP001057279">
    <property type="component" value="Linkage Group LG12"/>
</dbReference>
<evidence type="ECO:0000313" key="2">
    <source>
        <dbReference type="Proteomes" id="UP001057279"/>
    </source>
</evidence>
<dbReference type="EMBL" id="CM043037">
    <property type="protein sequence ID" value="KAI4578095.1"/>
    <property type="molecule type" value="Genomic_DNA"/>
</dbReference>
<sequence>MDDRKDSSLPRHSLQHKLVLGLLTKILLLKGCRPGNASRRSSGGRRKEEEEESGSSGRRSAGSSASSSGRGPVFRKGPAQRGGSRSGRFRSPHTRDGQSPEAGREEVCSGRGDAEREPRRTGRTLRIRPPTPRAAQTAQRAAATRPPAAPSPVPGGQASEAASPLGEALRGNAPPP</sequence>
<proteinExistence type="predicted"/>
<keyword evidence="2" id="KW-1185">Reference proteome</keyword>
<organism evidence="1 2">
    <name type="scientific">Ovis ammon polii x Ovis aries</name>
    <dbReference type="NCBI Taxonomy" id="2918886"/>
    <lineage>
        <taxon>Eukaryota</taxon>
        <taxon>Metazoa</taxon>
        <taxon>Chordata</taxon>
        <taxon>Craniata</taxon>
        <taxon>Vertebrata</taxon>
        <taxon>Euteleostomi</taxon>
        <taxon>Mammalia</taxon>
        <taxon>Eutheria</taxon>
        <taxon>Laurasiatheria</taxon>
        <taxon>Artiodactyla</taxon>
        <taxon>Ruminantia</taxon>
        <taxon>Pecora</taxon>
        <taxon>Bovidae</taxon>
        <taxon>Caprinae</taxon>
        <taxon>Ovis</taxon>
    </lineage>
</organism>
<gene>
    <name evidence="1" type="ORF">MJG53_010950</name>
</gene>
<name>A0ACB9URQ5_9CETA</name>
<accession>A0ACB9URQ5</accession>
<protein>
    <submittedName>
        <fullName evidence="1">Uncharacterized protein</fullName>
    </submittedName>
</protein>
<reference evidence="1" key="1">
    <citation type="submission" date="2022-03" db="EMBL/GenBank/DDBJ databases">
        <title>Genomic analyses of argali, domestic sheep and their hybrids provide insights into chromosomal evolution, heterosis and genetic basis of agronomic traits.</title>
        <authorList>
            <person name="Li M."/>
        </authorList>
    </citation>
    <scope>NUCLEOTIDE SEQUENCE</scope>
    <source>
        <strain evidence="1">F1 hybrid</strain>
    </source>
</reference>
<comment type="caution">
    <text evidence="1">The sequence shown here is derived from an EMBL/GenBank/DDBJ whole genome shotgun (WGS) entry which is preliminary data.</text>
</comment>